<dbReference type="Pfam" id="PF00263">
    <property type="entry name" value="Secretin"/>
    <property type="match status" value="1"/>
</dbReference>
<dbReference type="InterPro" id="IPR004845">
    <property type="entry name" value="T2SS_GspD_CS"/>
</dbReference>
<evidence type="ECO:0000256" key="2">
    <source>
        <dbReference type="ARBA" id="ARBA00022448"/>
    </source>
</evidence>
<dbReference type="Pfam" id="PF03958">
    <property type="entry name" value="Secretin_N"/>
    <property type="match status" value="1"/>
</dbReference>
<dbReference type="InterPro" id="IPR005644">
    <property type="entry name" value="NolW-like"/>
</dbReference>
<dbReference type="GO" id="GO:0009306">
    <property type="term" value="P:protein secretion"/>
    <property type="evidence" value="ECO:0007669"/>
    <property type="project" value="InterPro"/>
</dbReference>
<dbReference type="Pfam" id="PF07660">
    <property type="entry name" value="STN"/>
    <property type="match status" value="1"/>
</dbReference>
<keyword evidence="2 8" id="KW-0813">Transport</keyword>
<comment type="subcellular location">
    <subcellularLocation>
        <location evidence="8">Cell outer membrane</location>
    </subcellularLocation>
    <subcellularLocation>
        <location evidence="1">Membrane</location>
    </subcellularLocation>
</comment>
<evidence type="ECO:0000256" key="5">
    <source>
        <dbReference type="ARBA" id="ARBA00023136"/>
    </source>
</evidence>
<evidence type="ECO:0000256" key="7">
    <source>
        <dbReference type="RuleBase" id="RU004003"/>
    </source>
</evidence>
<dbReference type="PANTHER" id="PTHR30332">
    <property type="entry name" value="PROBABLE GENERAL SECRETION PATHWAY PROTEIN D"/>
    <property type="match status" value="1"/>
</dbReference>
<dbReference type="Proteomes" id="UP000051717">
    <property type="component" value="Unassembled WGS sequence"/>
</dbReference>
<dbReference type="InterPro" id="IPR038591">
    <property type="entry name" value="NolW-like_sf"/>
</dbReference>
<dbReference type="Gene3D" id="3.30.1370.120">
    <property type="match status" value="1"/>
</dbReference>
<dbReference type="GO" id="GO:0015627">
    <property type="term" value="C:type II protein secretion system complex"/>
    <property type="evidence" value="ECO:0007669"/>
    <property type="project" value="TreeGrafter"/>
</dbReference>
<protein>
    <recommendedName>
        <fullName evidence="9">Secretin/TonB short N-terminal domain-containing protein</fullName>
    </recommendedName>
</protein>
<comment type="similarity">
    <text evidence="7">Belongs to the bacterial secretin family.</text>
</comment>
<dbReference type="GO" id="GO:0009279">
    <property type="term" value="C:cell outer membrane"/>
    <property type="evidence" value="ECO:0007669"/>
    <property type="project" value="UniProtKB-SubCell"/>
</dbReference>
<evidence type="ECO:0000256" key="1">
    <source>
        <dbReference type="ARBA" id="ARBA00004370"/>
    </source>
</evidence>
<keyword evidence="6" id="KW-0998">Cell outer membrane</keyword>
<accession>A0A0S8G7N4</accession>
<evidence type="ECO:0000256" key="4">
    <source>
        <dbReference type="ARBA" id="ARBA00022729"/>
    </source>
</evidence>
<dbReference type="PANTHER" id="PTHR30332:SF24">
    <property type="entry name" value="SECRETIN GSPD-RELATED"/>
    <property type="match status" value="1"/>
</dbReference>
<dbReference type="Pfam" id="PF21305">
    <property type="entry name" value="type_II_gspD_N0"/>
    <property type="match status" value="1"/>
</dbReference>
<dbReference type="SMART" id="SM00965">
    <property type="entry name" value="STN"/>
    <property type="match status" value="3"/>
</dbReference>
<proteinExistence type="inferred from homology"/>
<dbReference type="PRINTS" id="PR00811">
    <property type="entry name" value="BCTERIALGSPD"/>
</dbReference>
<dbReference type="InterPro" id="IPR049371">
    <property type="entry name" value="GspD-like_N0"/>
</dbReference>
<evidence type="ECO:0000259" key="9">
    <source>
        <dbReference type="SMART" id="SM00965"/>
    </source>
</evidence>
<keyword evidence="4" id="KW-0732">Signal</keyword>
<reference evidence="10 11" key="1">
    <citation type="journal article" date="2015" name="Microbiome">
        <title>Genomic resolution of linkages in carbon, nitrogen, and sulfur cycling among widespread estuary sediment bacteria.</title>
        <authorList>
            <person name="Baker B.J."/>
            <person name="Lazar C.S."/>
            <person name="Teske A.P."/>
            <person name="Dick G.J."/>
        </authorList>
    </citation>
    <scope>NUCLEOTIDE SEQUENCE [LARGE SCALE GENOMIC DNA]</scope>
    <source>
        <strain evidence="10">SM23_40</strain>
    </source>
</reference>
<dbReference type="InterPro" id="IPR001775">
    <property type="entry name" value="GspD/PilQ"/>
</dbReference>
<keyword evidence="5" id="KW-0472">Membrane</keyword>
<evidence type="ECO:0000313" key="11">
    <source>
        <dbReference type="Proteomes" id="UP000051717"/>
    </source>
</evidence>
<dbReference type="InterPro" id="IPR011662">
    <property type="entry name" value="Secretin/TonB_short_N"/>
</dbReference>
<evidence type="ECO:0000256" key="3">
    <source>
        <dbReference type="ARBA" id="ARBA00022692"/>
    </source>
</evidence>
<evidence type="ECO:0000313" key="10">
    <source>
        <dbReference type="EMBL" id="KPK67884.1"/>
    </source>
</evidence>
<name>A0A0S8G7N4_UNCT6</name>
<organism evidence="10 11">
    <name type="scientific">candidate division TA06 bacterium SM23_40</name>
    <dbReference type="NCBI Taxonomy" id="1703774"/>
    <lineage>
        <taxon>Bacteria</taxon>
        <taxon>Bacteria division TA06</taxon>
    </lineage>
</organism>
<feature type="domain" description="Secretin/TonB short N-terminal" evidence="9">
    <location>
        <begin position="64"/>
        <end position="112"/>
    </location>
</feature>
<dbReference type="InterPro" id="IPR004846">
    <property type="entry name" value="T2SS/T3SS_dom"/>
</dbReference>
<evidence type="ECO:0000256" key="6">
    <source>
        <dbReference type="ARBA" id="ARBA00023237"/>
    </source>
</evidence>
<dbReference type="EMBL" id="LJUI01000102">
    <property type="protein sequence ID" value="KPK67884.1"/>
    <property type="molecule type" value="Genomic_DNA"/>
</dbReference>
<evidence type="ECO:0000256" key="8">
    <source>
        <dbReference type="RuleBase" id="RU004004"/>
    </source>
</evidence>
<gene>
    <name evidence="10" type="ORF">AMJ82_09655</name>
</gene>
<comment type="caution">
    <text evidence="10">The sequence shown here is derived from an EMBL/GenBank/DDBJ whole genome shotgun (WGS) entry which is preliminary data.</text>
</comment>
<dbReference type="AlphaFoldDB" id="A0A0S8G7N4"/>
<feature type="domain" description="Secretin/TonB short N-terminal" evidence="9">
    <location>
        <begin position="147"/>
        <end position="195"/>
    </location>
</feature>
<dbReference type="InterPro" id="IPR050810">
    <property type="entry name" value="Bact_Secretion_Sys_Channel"/>
</dbReference>
<dbReference type="PROSITE" id="PS00875">
    <property type="entry name" value="T2SP_D"/>
    <property type="match status" value="1"/>
</dbReference>
<keyword evidence="3" id="KW-0812">Transmembrane</keyword>
<dbReference type="Gene3D" id="3.30.1370.130">
    <property type="match status" value="3"/>
</dbReference>
<feature type="domain" description="Secretin/TonB short N-terminal" evidence="9">
    <location>
        <begin position="237"/>
        <end position="285"/>
    </location>
</feature>
<sequence>MRRKHQRHGKLAHRLVIAGLFVLCVLGVQTVAQEEPDTTRTMTLDFKDADIRDIVRAIGDQFGLNIIVDQAVEGNVTIHLHEIPVIEGLKLLLEQNGFMLIREADAYIVRRSEGRIDIEATTEVLSIDVTNAEITTVLREISRQSGINIVSDQTVRGPVSGMLHDVEFDTGLASFLSANGYILRKRLNVYEVSRAAGRPGARKGLSITIEEGLLVTLDVSDADIADVLDEIALQTDIDIVRYGDVRGLVNAKLTRVPLEQVFSLLFQGTNLTYRKVDKIYLVGDKSINSPAAQAMSSTKLIPLHHIKAEGVLQLLPQSIPAVNVRVVKEQNAILVMGTEDLLDRTEDFIQQIDVVSPQVMFDAVIAQLSDKAQMKLGMRGGYFEPTTPDTGRTIIPTLNVVLTGDDISDRVEDITDQLRFGSLGRLPEDFVLTLEALETSGDVRVRARPRIATLNGNQASIDVGTVQWYRTTTGTALEPITQLHSIDVAIRLNIIPWVAASGEITTVIHIEISDITGITSEGLPEVGRRVADTTIRLRDGETIIIGGLSQSRVTDTRTKIPLLGDLPLVGILFSSWDKTRDDQELVIYITPHLIES</sequence>